<dbReference type="SUPFAM" id="SSF48576">
    <property type="entry name" value="Terpenoid synthases"/>
    <property type="match status" value="1"/>
</dbReference>
<dbReference type="InterPro" id="IPR008949">
    <property type="entry name" value="Isoprenoid_synthase_dom_sf"/>
</dbReference>
<proteinExistence type="predicted"/>
<protein>
    <submittedName>
        <fullName evidence="1">Phytoene synthase</fullName>
    </submittedName>
</protein>
<evidence type="ECO:0000313" key="2">
    <source>
        <dbReference type="Proteomes" id="UP000030003"/>
    </source>
</evidence>
<reference evidence="1 2" key="1">
    <citation type="submission" date="2013-08" db="EMBL/GenBank/DDBJ databases">
        <title>Genomic analysis of Lysobacter defluvii.</title>
        <authorList>
            <person name="Wang Q."/>
            <person name="Wang G."/>
        </authorList>
    </citation>
    <scope>NUCLEOTIDE SEQUENCE [LARGE SCALE GENOMIC DNA]</scope>
    <source>
        <strain evidence="1 2">IMMIB APB-9</strain>
    </source>
</reference>
<dbReference type="AlphaFoldDB" id="A0A0A0M8F6"/>
<gene>
    <name evidence="1" type="ORF">N791_02520</name>
</gene>
<dbReference type="Proteomes" id="UP000030003">
    <property type="component" value="Unassembled WGS sequence"/>
</dbReference>
<accession>A0A0A0M8F6</accession>
<sequence length="254" mass="27649">MAGGMSDPDLEVPDARADGTGTLQAFLDKWQARWPEWSVAGVFVPDAVRARAVAWASLLQELSDAAWGGSDPRPGLAKLAWWQEELRGWERGVRRHPLGIELQRLPAPWGGLAGALDSLPASRERAGDPGEAVELVRPFAHAAAAVEAALFDGRGEGASGEEEAELVAAWLLFSRFSHDQDAHVPLSVMAAAGDGDATLAWAAELRRRWPDAVSRHRPRRIWTALARGRLGARDPRRPASGWSTLWRAWRAARG</sequence>
<organism evidence="1 2">
    <name type="scientific">Lysobacter defluvii IMMIB APB-9 = DSM 18482</name>
    <dbReference type="NCBI Taxonomy" id="1385515"/>
    <lineage>
        <taxon>Bacteria</taxon>
        <taxon>Pseudomonadati</taxon>
        <taxon>Pseudomonadota</taxon>
        <taxon>Gammaproteobacteria</taxon>
        <taxon>Lysobacterales</taxon>
        <taxon>Lysobacteraceae</taxon>
        <taxon>Novilysobacter</taxon>
    </lineage>
</organism>
<dbReference type="eggNOG" id="COG1562">
    <property type="taxonomic scope" value="Bacteria"/>
</dbReference>
<keyword evidence="2" id="KW-1185">Reference proteome</keyword>
<dbReference type="STRING" id="1385515.GCA_000423325_00446"/>
<evidence type="ECO:0000313" key="1">
    <source>
        <dbReference type="EMBL" id="KGO98302.1"/>
    </source>
</evidence>
<dbReference type="EMBL" id="AVBH01000100">
    <property type="protein sequence ID" value="KGO98302.1"/>
    <property type="molecule type" value="Genomic_DNA"/>
</dbReference>
<name>A0A0A0M8F6_9GAMM</name>
<comment type="caution">
    <text evidence="1">The sequence shown here is derived from an EMBL/GenBank/DDBJ whole genome shotgun (WGS) entry which is preliminary data.</text>
</comment>